<evidence type="ECO:0000256" key="1">
    <source>
        <dbReference type="ARBA" id="ARBA00022679"/>
    </source>
</evidence>
<evidence type="ECO:0000313" key="6">
    <source>
        <dbReference type="Proteomes" id="UP001321520"/>
    </source>
</evidence>
<protein>
    <submittedName>
        <fullName evidence="5">GNAT family N-acetyltransferase</fullName>
        <ecNumber evidence="5">2.3.1.-</ecNumber>
    </submittedName>
</protein>
<gene>
    <name evidence="5" type="ORF">M8T91_07225</name>
</gene>
<proteinExistence type="inferred from homology"/>
<dbReference type="PANTHER" id="PTHR43792:SF8">
    <property type="entry name" value="[RIBOSOMAL PROTEIN US5]-ALANINE N-ACETYLTRANSFERASE"/>
    <property type="match status" value="1"/>
</dbReference>
<comment type="similarity">
    <text evidence="3">Belongs to the acetyltransferase family. RimJ subfamily.</text>
</comment>
<dbReference type="EMBL" id="CP098023">
    <property type="protein sequence ID" value="WKD51198.1"/>
    <property type="molecule type" value="Genomic_DNA"/>
</dbReference>
<keyword evidence="6" id="KW-1185">Reference proteome</keyword>
<dbReference type="PROSITE" id="PS51186">
    <property type="entry name" value="GNAT"/>
    <property type="match status" value="1"/>
</dbReference>
<evidence type="ECO:0000313" key="5">
    <source>
        <dbReference type="EMBL" id="WKD51198.1"/>
    </source>
</evidence>
<evidence type="ECO:0000256" key="3">
    <source>
        <dbReference type="ARBA" id="ARBA00038502"/>
    </source>
</evidence>
<dbReference type="PANTHER" id="PTHR43792">
    <property type="entry name" value="GNAT FAMILY, PUTATIVE (AFU_ORTHOLOGUE AFUA_3G00765)-RELATED-RELATED"/>
    <property type="match status" value="1"/>
</dbReference>
<organism evidence="5 6">
    <name type="scientific">Microbulbifer spongiae</name>
    <dbReference type="NCBI Taxonomy" id="2944933"/>
    <lineage>
        <taxon>Bacteria</taxon>
        <taxon>Pseudomonadati</taxon>
        <taxon>Pseudomonadota</taxon>
        <taxon>Gammaproteobacteria</taxon>
        <taxon>Cellvibrionales</taxon>
        <taxon>Microbulbiferaceae</taxon>
        <taxon>Microbulbifer</taxon>
    </lineage>
</organism>
<dbReference type="InterPro" id="IPR000182">
    <property type="entry name" value="GNAT_dom"/>
</dbReference>
<dbReference type="InterPro" id="IPR051531">
    <property type="entry name" value="N-acetyltransferase"/>
</dbReference>
<dbReference type="RefSeq" id="WP_301418237.1">
    <property type="nucleotide sequence ID" value="NZ_CP098023.1"/>
</dbReference>
<accession>A0ABY9EGH0</accession>
<keyword evidence="2 5" id="KW-0012">Acyltransferase</keyword>
<dbReference type="SUPFAM" id="SSF55729">
    <property type="entry name" value="Acyl-CoA N-acyltransferases (Nat)"/>
    <property type="match status" value="1"/>
</dbReference>
<dbReference type="Proteomes" id="UP001321520">
    <property type="component" value="Chromosome"/>
</dbReference>
<dbReference type="GO" id="GO:0016746">
    <property type="term" value="F:acyltransferase activity"/>
    <property type="evidence" value="ECO:0007669"/>
    <property type="project" value="UniProtKB-KW"/>
</dbReference>
<name>A0ABY9EGH0_9GAMM</name>
<feature type="domain" description="N-acetyltransferase" evidence="4">
    <location>
        <begin position="6"/>
        <end position="171"/>
    </location>
</feature>
<dbReference type="Pfam" id="PF13302">
    <property type="entry name" value="Acetyltransf_3"/>
    <property type="match status" value="1"/>
</dbReference>
<dbReference type="Gene3D" id="3.40.630.30">
    <property type="match status" value="1"/>
</dbReference>
<reference evidence="5 6" key="1">
    <citation type="submission" date="2022-05" db="EMBL/GenBank/DDBJ databases">
        <title>Microbulbifer sp. nov., isolated from sponge.</title>
        <authorList>
            <person name="Gao L."/>
        </authorList>
    </citation>
    <scope>NUCLEOTIDE SEQUENCE [LARGE SCALE GENOMIC DNA]</scope>
    <source>
        <strain evidence="5 6">MI-G</strain>
    </source>
</reference>
<dbReference type="InterPro" id="IPR016181">
    <property type="entry name" value="Acyl_CoA_acyltransferase"/>
</dbReference>
<evidence type="ECO:0000256" key="2">
    <source>
        <dbReference type="ARBA" id="ARBA00023315"/>
    </source>
</evidence>
<dbReference type="EC" id="2.3.1.-" evidence="5"/>
<sequence>MFGGLVEIRLAGVGDGAALSDFYTRNADHLRRWEPTRSGAYHTVPVWERRLQAWQAEFQEGRSVHFLGILPDASRVIAVCSLTNIIRGPFQACNMGYAVDRHCEGRGVMKTLCGHVVAYAFDVLKLNRVMANYMPDNHRSAVLLRSLNFTIEGVAKRYLLINGCWEDHVLTARINTKKA</sequence>
<evidence type="ECO:0000259" key="4">
    <source>
        <dbReference type="PROSITE" id="PS51186"/>
    </source>
</evidence>
<keyword evidence="1 5" id="KW-0808">Transferase</keyword>